<protein>
    <submittedName>
        <fullName evidence="2">Uncharacterized protein</fullName>
    </submittedName>
</protein>
<evidence type="ECO:0000313" key="2">
    <source>
        <dbReference type="EMBL" id="VDP31619.1"/>
    </source>
</evidence>
<dbReference type="Gene3D" id="1.10.10.60">
    <property type="entry name" value="Homeodomain-like"/>
    <property type="match status" value="1"/>
</dbReference>
<evidence type="ECO:0000256" key="1">
    <source>
        <dbReference type="SAM" id="MobiDB-lite"/>
    </source>
</evidence>
<reference evidence="2 3" key="1">
    <citation type="submission" date="2018-11" db="EMBL/GenBank/DDBJ databases">
        <authorList>
            <consortium name="Pathogen Informatics"/>
        </authorList>
    </citation>
    <scope>NUCLEOTIDE SEQUENCE [LARGE SCALE GENOMIC DNA]</scope>
</reference>
<accession>A0A3P8G9E4</accession>
<gene>
    <name evidence="2" type="ORF">SBAD_LOCUS10413</name>
</gene>
<name>A0A3P8G9E4_9BILA</name>
<feature type="region of interest" description="Disordered" evidence="1">
    <location>
        <begin position="1"/>
        <end position="31"/>
    </location>
</feature>
<proteinExistence type="predicted"/>
<dbReference type="Proteomes" id="UP000270296">
    <property type="component" value="Unassembled WGS sequence"/>
</dbReference>
<dbReference type="OrthoDB" id="10068888at2759"/>
<organism evidence="2 3">
    <name type="scientific">Soboliphyme baturini</name>
    <dbReference type="NCBI Taxonomy" id="241478"/>
    <lineage>
        <taxon>Eukaryota</taxon>
        <taxon>Metazoa</taxon>
        <taxon>Ecdysozoa</taxon>
        <taxon>Nematoda</taxon>
        <taxon>Enoplea</taxon>
        <taxon>Dorylaimia</taxon>
        <taxon>Dioctophymatida</taxon>
        <taxon>Dioctophymatoidea</taxon>
        <taxon>Soboliphymatidae</taxon>
        <taxon>Soboliphyme</taxon>
    </lineage>
</organism>
<evidence type="ECO:0000313" key="3">
    <source>
        <dbReference type="Proteomes" id="UP000270296"/>
    </source>
</evidence>
<sequence length="72" mass="8305">MRASNDRCSSACKRKEQQQQQGVQTPGPKKPRLVFTDIQRRTLQVRRLIIVVGVDNRRLSFIGYLARMLPPP</sequence>
<dbReference type="AlphaFoldDB" id="A0A3P8G9E4"/>
<dbReference type="EMBL" id="UZAM01014035">
    <property type="protein sequence ID" value="VDP31619.1"/>
    <property type="molecule type" value="Genomic_DNA"/>
</dbReference>
<keyword evidence="3" id="KW-1185">Reference proteome</keyword>